<dbReference type="Pfam" id="PF15679">
    <property type="entry name" value="DUF4665"/>
    <property type="match status" value="1"/>
</dbReference>
<sequence length="155" mass="18052">MSIRVRNVVRNPLDPSLFLTGDSIIHYFRWNSERGVPIQELYFIIIMKKQQKKKNPFKVDHVRSIKMKAKAKQYTGQLKQLKCVVSDKVKSTNEQLAVLEDVVRQGPKKEVENSDTHKDITTRNEKVFQTAIDQYNQSQKTEADALDKLSNWTCK</sequence>
<evidence type="ECO:0000313" key="1">
    <source>
        <dbReference type="EMBL" id="KAF6213899.1"/>
    </source>
</evidence>
<gene>
    <name evidence="1" type="ORF">GE061_011624</name>
</gene>
<dbReference type="OrthoDB" id="10605734at2759"/>
<dbReference type="Proteomes" id="UP000466442">
    <property type="component" value="Unassembled WGS sequence"/>
</dbReference>
<evidence type="ECO:0000313" key="2">
    <source>
        <dbReference type="Proteomes" id="UP000466442"/>
    </source>
</evidence>
<dbReference type="InterPro" id="IPR031389">
    <property type="entry name" value="RBIS"/>
</dbReference>
<accession>A0A6A4KAR1</accession>
<protein>
    <submittedName>
        <fullName evidence="1">Uncharacterized protein</fullName>
    </submittedName>
</protein>
<dbReference type="AlphaFoldDB" id="A0A6A4KAR1"/>
<dbReference type="EMBL" id="WIXP02000003">
    <property type="protein sequence ID" value="KAF6213899.1"/>
    <property type="molecule type" value="Genomic_DNA"/>
</dbReference>
<comment type="caution">
    <text evidence="1">The sequence shown here is derived from an EMBL/GenBank/DDBJ whole genome shotgun (WGS) entry which is preliminary data.</text>
</comment>
<dbReference type="GO" id="GO:0042254">
    <property type="term" value="P:ribosome biogenesis"/>
    <property type="evidence" value="ECO:0007669"/>
    <property type="project" value="InterPro"/>
</dbReference>
<reference evidence="1" key="1">
    <citation type="journal article" date="2021" name="Mol. Ecol. Resour.">
        <title>Apolygus lucorum genome provides insights into omnivorousness and mesophyll feeding.</title>
        <authorList>
            <person name="Liu Y."/>
            <person name="Liu H."/>
            <person name="Wang H."/>
            <person name="Huang T."/>
            <person name="Liu B."/>
            <person name="Yang B."/>
            <person name="Yin L."/>
            <person name="Li B."/>
            <person name="Zhang Y."/>
            <person name="Zhang S."/>
            <person name="Jiang F."/>
            <person name="Zhang X."/>
            <person name="Ren Y."/>
            <person name="Wang B."/>
            <person name="Wang S."/>
            <person name="Lu Y."/>
            <person name="Wu K."/>
            <person name="Fan W."/>
            <person name="Wang G."/>
        </authorList>
    </citation>
    <scope>NUCLEOTIDE SEQUENCE</scope>
    <source>
        <strain evidence="1">12Hb</strain>
    </source>
</reference>
<proteinExistence type="predicted"/>
<keyword evidence="2" id="KW-1185">Reference proteome</keyword>
<name>A0A6A4KAR1_APOLU</name>
<organism evidence="1 2">
    <name type="scientific">Apolygus lucorum</name>
    <name type="common">Small green plant bug</name>
    <name type="synonym">Lygocoris lucorum</name>
    <dbReference type="NCBI Taxonomy" id="248454"/>
    <lineage>
        <taxon>Eukaryota</taxon>
        <taxon>Metazoa</taxon>
        <taxon>Ecdysozoa</taxon>
        <taxon>Arthropoda</taxon>
        <taxon>Hexapoda</taxon>
        <taxon>Insecta</taxon>
        <taxon>Pterygota</taxon>
        <taxon>Neoptera</taxon>
        <taxon>Paraneoptera</taxon>
        <taxon>Hemiptera</taxon>
        <taxon>Heteroptera</taxon>
        <taxon>Panheteroptera</taxon>
        <taxon>Cimicomorpha</taxon>
        <taxon>Miridae</taxon>
        <taxon>Mirini</taxon>
        <taxon>Apolygus</taxon>
    </lineage>
</organism>